<dbReference type="STRING" id="2880.D8LFM3"/>
<dbReference type="InterPro" id="IPR050113">
    <property type="entry name" value="Ub_conjugating_enzyme"/>
</dbReference>
<dbReference type="eggNOG" id="KOG0428">
    <property type="taxonomic scope" value="Eukaryota"/>
</dbReference>
<evidence type="ECO:0000256" key="1">
    <source>
        <dbReference type="SAM" id="Phobius"/>
    </source>
</evidence>
<dbReference type="Gene3D" id="3.10.110.10">
    <property type="entry name" value="Ubiquitin Conjugating Enzyme"/>
    <property type="match status" value="1"/>
</dbReference>
<evidence type="ECO:0000313" key="3">
    <source>
        <dbReference type="EMBL" id="CBN79943.1"/>
    </source>
</evidence>
<dbReference type="EMBL" id="FN649760">
    <property type="protein sequence ID" value="CBN79943.1"/>
    <property type="molecule type" value="Genomic_DNA"/>
</dbReference>
<dbReference type="InterPro" id="IPR016135">
    <property type="entry name" value="UBQ-conjugating_enzyme/RWD"/>
</dbReference>
<feature type="domain" description="UBC core" evidence="2">
    <location>
        <begin position="13"/>
        <end position="177"/>
    </location>
</feature>
<accession>D8LFM3</accession>
<keyword evidence="1" id="KW-0472">Membrane</keyword>
<evidence type="ECO:0000313" key="4">
    <source>
        <dbReference type="Proteomes" id="UP000002630"/>
    </source>
</evidence>
<reference evidence="3 4" key="1">
    <citation type="journal article" date="2010" name="Nature">
        <title>The Ectocarpus genome and the independent evolution of multicellularity in brown algae.</title>
        <authorList>
            <person name="Cock J.M."/>
            <person name="Sterck L."/>
            <person name="Rouze P."/>
            <person name="Scornet D."/>
            <person name="Allen A.E."/>
            <person name="Amoutzias G."/>
            <person name="Anthouard V."/>
            <person name="Artiguenave F."/>
            <person name="Aury J.M."/>
            <person name="Badger J.H."/>
            <person name="Beszteri B."/>
            <person name="Billiau K."/>
            <person name="Bonnet E."/>
            <person name="Bothwell J.H."/>
            <person name="Bowler C."/>
            <person name="Boyen C."/>
            <person name="Brownlee C."/>
            <person name="Carrano C.J."/>
            <person name="Charrier B."/>
            <person name="Cho G.Y."/>
            <person name="Coelho S.M."/>
            <person name="Collen J."/>
            <person name="Corre E."/>
            <person name="Da Silva C."/>
            <person name="Delage L."/>
            <person name="Delaroque N."/>
            <person name="Dittami S.M."/>
            <person name="Doulbeau S."/>
            <person name="Elias M."/>
            <person name="Farnham G."/>
            <person name="Gachon C.M."/>
            <person name="Gschloessl B."/>
            <person name="Heesch S."/>
            <person name="Jabbari K."/>
            <person name="Jubin C."/>
            <person name="Kawai H."/>
            <person name="Kimura K."/>
            <person name="Kloareg B."/>
            <person name="Kupper F.C."/>
            <person name="Lang D."/>
            <person name="Le Bail A."/>
            <person name="Leblanc C."/>
            <person name="Lerouge P."/>
            <person name="Lohr M."/>
            <person name="Lopez P.J."/>
            <person name="Martens C."/>
            <person name="Maumus F."/>
            <person name="Michel G."/>
            <person name="Miranda-Saavedra D."/>
            <person name="Morales J."/>
            <person name="Moreau H."/>
            <person name="Motomura T."/>
            <person name="Nagasato C."/>
            <person name="Napoli C.A."/>
            <person name="Nelson D.R."/>
            <person name="Nyvall-Collen P."/>
            <person name="Peters A.F."/>
            <person name="Pommier C."/>
            <person name="Potin P."/>
            <person name="Poulain J."/>
            <person name="Quesneville H."/>
            <person name="Read B."/>
            <person name="Rensing S.A."/>
            <person name="Ritter A."/>
            <person name="Rousvoal S."/>
            <person name="Samanta M."/>
            <person name="Samson G."/>
            <person name="Schroeder D.C."/>
            <person name="Segurens B."/>
            <person name="Strittmatter M."/>
            <person name="Tonon T."/>
            <person name="Tregear J.W."/>
            <person name="Valentin K."/>
            <person name="von Dassow P."/>
            <person name="Yamagishi T."/>
            <person name="Van de Peer Y."/>
            <person name="Wincker P."/>
        </authorList>
    </citation>
    <scope>NUCLEOTIDE SEQUENCE [LARGE SCALE GENOMIC DNA]</scope>
    <source>
        <strain evidence="4">Ec32 / CCAP1310/4</strain>
    </source>
</reference>
<sequence length="262" mass="28074">MGMACSSARRSSPSMRRIMSEWKQVQADGLAMGEGRSSSKGNSSETFRLKPVGNMFEWHFTFLGAKDSPFEGGLYHGSISLPENYPQSGPSVRLLNTNMRFKVGSRICLSASEYHQETWQPSWTVASLVSALVAHMTEAAVEIGAVRGATPSQKRKAAVKSRSFVCAACGCCHHAFPEDRFPIPKGFDKGKKAGAGDDGSAGARREGRVAVGVGEAPAAASRGGLTGRSRLSWTVRLVTSKPFLLALALIIASVFLNQPRHS</sequence>
<dbReference type="Proteomes" id="UP000002630">
    <property type="component" value="Unassembled WGS sequence"/>
</dbReference>
<dbReference type="SMART" id="SM00212">
    <property type="entry name" value="UBCc"/>
    <property type="match status" value="1"/>
</dbReference>
<name>D8LFM3_ECTSI</name>
<keyword evidence="1" id="KW-1133">Transmembrane helix</keyword>
<keyword evidence="1" id="KW-0812">Transmembrane</keyword>
<dbReference type="OrthoDB" id="1158011at2759"/>
<protein>
    <submittedName>
        <fullName evidence="3">Similar to ubiquitin-conjugating enzyme E2, J1 (Predicted)</fullName>
    </submittedName>
</protein>
<dbReference type="InParanoid" id="D8LFM3"/>
<dbReference type="CDD" id="cd23799">
    <property type="entry name" value="UBCc_UBE2J"/>
    <property type="match status" value="1"/>
</dbReference>
<dbReference type="InterPro" id="IPR000608">
    <property type="entry name" value="UBC"/>
</dbReference>
<feature type="transmembrane region" description="Helical" evidence="1">
    <location>
        <begin position="238"/>
        <end position="256"/>
    </location>
</feature>
<evidence type="ECO:0000259" key="2">
    <source>
        <dbReference type="PROSITE" id="PS50127"/>
    </source>
</evidence>
<gene>
    <name evidence="3" type="ORF">Esi_0015_0138</name>
</gene>
<dbReference type="PROSITE" id="PS50127">
    <property type="entry name" value="UBC_2"/>
    <property type="match status" value="1"/>
</dbReference>
<keyword evidence="4" id="KW-1185">Reference proteome</keyword>
<proteinExistence type="predicted"/>
<dbReference type="Pfam" id="PF00179">
    <property type="entry name" value="UQ_con"/>
    <property type="match status" value="1"/>
</dbReference>
<dbReference type="SUPFAM" id="SSF54495">
    <property type="entry name" value="UBC-like"/>
    <property type="match status" value="1"/>
</dbReference>
<dbReference type="AlphaFoldDB" id="D8LFM3"/>
<organism evidence="3 4">
    <name type="scientific">Ectocarpus siliculosus</name>
    <name type="common">Brown alga</name>
    <name type="synonym">Conferva siliculosa</name>
    <dbReference type="NCBI Taxonomy" id="2880"/>
    <lineage>
        <taxon>Eukaryota</taxon>
        <taxon>Sar</taxon>
        <taxon>Stramenopiles</taxon>
        <taxon>Ochrophyta</taxon>
        <taxon>PX clade</taxon>
        <taxon>Phaeophyceae</taxon>
        <taxon>Ectocarpales</taxon>
        <taxon>Ectocarpaceae</taxon>
        <taxon>Ectocarpus</taxon>
    </lineage>
</organism>
<dbReference type="PANTHER" id="PTHR24067">
    <property type="entry name" value="UBIQUITIN-CONJUGATING ENZYME E2"/>
    <property type="match status" value="1"/>
</dbReference>